<name>A0A061FQD3_THECC</name>
<dbReference type="HOGENOM" id="CLU_2854197_0_0_1"/>
<dbReference type="InParanoid" id="A0A061FQD3"/>
<proteinExistence type="predicted"/>
<evidence type="ECO:0000313" key="1">
    <source>
        <dbReference type="EMBL" id="EOY16709.1"/>
    </source>
</evidence>
<dbReference type="EMBL" id="CM001886">
    <property type="protein sequence ID" value="EOY16709.1"/>
    <property type="molecule type" value="Genomic_DNA"/>
</dbReference>
<dbReference type="Proteomes" id="UP000026915">
    <property type="component" value="Chromosome 8"/>
</dbReference>
<evidence type="ECO:0000313" key="2">
    <source>
        <dbReference type="Proteomes" id="UP000026915"/>
    </source>
</evidence>
<organism evidence="1 2">
    <name type="scientific">Theobroma cacao</name>
    <name type="common">Cacao</name>
    <name type="synonym">Cocoa</name>
    <dbReference type="NCBI Taxonomy" id="3641"/>
    <lineage>
        <taxon>Eukaryota</taxon>
        <taxon>Viridiplantae</taxon>
        <taxon>Streptophyta</taxon>
        <taxon>Embryophyta</taxon>
        <taxon>Tracheophyta</taxon>
        <taxon>Spermatophyta</taxon>
        <taxon>Magnoliopsida</taxon>
        <taxon>eudicotyledons</taxon>
        <taxon>Gunneridae</taxon>
        <taxon>Pentapetalae</taxon>
        <taxon>rosids</taxon>
        <taxon>malvids</taxon>
        <taxon>Malvales</taxon>
        <taxon>Malvaceae</taxon>
        <taxon>Byttnerioideae</taxon>
        <taxon>Theobroma</taxon>
    </lineage>
</organism>
<keyword evidence="2" id="KW-1185">Reference proteome</keyword>
<reference evidence="1 2" key="1">
    <citation type="journal article" date="2013" name="Genome Biol.">
        <title>The genome sequence of the most widely cultivated cacao type and its use to identify candidate genes regulating pod color.</title>
        <authorList>
            <person name="Motamayor J.C."/>
            <person name="Mockaitis K."/>
            <person name="Schmutz J."/>
            <person name="Haiminen N."/>
            <person name="Iii D.L."/>
            <person name="Cornejo O."/>
            <person name="Findley S.D."/>
            <person name="Zheng P."/>
            <person name="Utro F."/>
            <person name="Royaert S."/>
            <person name="Saski C."/>
            <person name="Jenkins J."/>
            <person name="Podicheti R."/>
            <person name="Zhao M."/>
            <person name="Scheffler B.E."/>
            <person name="Stack J.C."/>
            <person name="Feltus F.A."/>
            <person name="Mustiga G.M."/>
            <person name="Amores F."/>
            <person name="Phillips W."/>
            <person name="Marelli J.P."/>
            <person name="May G.D."/>
            <person name="Shapiro H."/>
            <person name="Ma J."/>
            <person name="Bustamante C.D."/>
            <person name="Schnell R.J."/>
            <person name="Main D."/>
            <person name="Gilbert D."/>
            <person name="Parida L."/>
            <person name="Kuhn D.N."/>
        </authorList>
    </citation>
    <scope>NUCLEOTIDE SEQUENCE [LARGE SCALE GENOMIC DNA]</scope>
    <source>
        <strain evidence="2">cv. Matina 1-6</strain>
    </source>
</reference>
<dbReference type="Gramene" id="EOY16709">
    <property type="protein sequence ID" value="EOY16709"/>
    <property type="gene ID" value="TCM_035566"/>
</dbReference>
<dbReference type="AlphaFoldDB" id="A0A061FQD3"/>
<gene>
    <name evidence="1" type="ORF">TCM_035566</name>
</gene>
<protein>
    <submittedName>
        <fullName evidence="1">Uncharacterized protein</fullName>
    </submittedName>
</protein>
<sequence length="65" mass="7532">MLAYSAKRLSANGCNSAPCLILFMHYIYQTLPWEETHLFSNTICIETLIIKKKKKENFSLPHSRS</sequence>
<accession>A0A061FQD3</accession>